<dbReference type="InterPro" id="IPR002372">
    <property type="entry name" value="PQQ_rpt_dom"/>
</dbReference>
<feature type="domain" description="Pyrrolo-quinoline quinone repeat" evidence="5">
    <location>
        <begin position="419"/>
        <end position="501"/>
    </location>
</feature>
<dbReference type="InterPro" id="IPR011047">
    <property type="entry name" value="Quinoprotein_ADH-like_sf"/>
</dbReference>
<keyword evidence="7" id="KW-1185">Reference proteome</keyword>
<gene>
    <name evidence="6" type="ORF">JQ619_19445</name>
</gene>
<keyword evidence="3" id="KW-0560">Oxidoreductase</keyword>
<accession>A0ABS5G9Z8</accession>
<evidence type="ECO:0000256" key="2">
    <source>
        <dbReference type="ARBA" id="ARBA00008156"/>
    </source>
</evidence>
<name>A0ABS5G9Z8_9BRAD</name>
<dbReference type="EMBL" id="JAFCLK010000018">
    <property type="protein sequence ID" value="MBR1137951.1"/>
    <property type="molecule type" value="Genomic_DNA"/>
</dbReference>
<proteinExistence type="inferred from homology"/>
<evidence type="ECO:0000313" key="7">
    <source>
        <dbReference type="Proteomes" id="UP001314635"/>
    </source>
</evidence>
<comment type="similarity">
    <text evidence="2">Belongs to the bacterial PQQ dehydrogenase family.</text>
</comment>
<dbReference type="Pfam" id="PF01011">
    <property type="entry name" value="PQQ"/>
    <property type="match status" value="1"/>
</dbReference>
<dbReference type="Gene3D" id="2.140.10.10">
    <property type="entry name" value="Quinoprotein alcohol dehydrogenase-like superfamily"/>
    <property type="match status" value="1"/>
</dbReference>
<dbReference type="InterPro" id="IPR018391">
    <property type="entry name" value="PQQ_b-propeller_rpt"/>
</dbReference>
<evidence type="ECO:0000259" key="4">
    <source>
        <dbReference type="Pfam" id="PF01011"/>
    </source>
</evidence>
<evidence type="ECO:0000256" key="3">
    <source>
        <dbReference type="ARBA" id="ARBA00023002"/>
    </source>
</evidence>
<evidence type="ECO:0000256" key="1">
    <source>
        <dbReference type="ARBA" id="ARBA00001931"/>
    </source>
</evidence>
<dbReference type="RefSeq" id="WP_012042526.1">
    <property type="nucleotide sequence ID" value="NZ_JABFDP010000021.1"/>
</dbReference>
<dbReference type="PANTHER" id="PTHR32303">
    <property type="entry name" value="QUINOPROTEIN ALCOHOL DEHYDROGENASE (CYTOCHROME C)"/>
    <property type="match status" value="1"/>
</dbReference>
<dbReference type="SMART" id="SM00564">
    <property type="entry name" value="PQQ"/>
    <property type="match status" value="7"/>
</dbReference>
<evidence type="ECO:0000313" key="6">
    <source>
        <dbReference type="EMBL" id="MBR1137951.1"/>
    </source>
</evidence>
<feature type="domain" description="Pyrrolo-quinoline quinone repeat" evidence="4">
    <location>
        <begin position="39"/>
        <end position="341"/>
    </location>
</feature>
<dbReference type="Pfam" id="PF13360">
    <property type="entry name" value="PQQ_2"/>
    <property type="match status" value="1"/>
</dbReference>
<comment type="caution">
    <text evidence="6">The sequence shown here is derived from an EMBL/GenBank/DDBJ whole genome shotgun (WGS) entry which is preliminary data.</text>
</comment>
<comment type="cofactor">
    <cofactor evidence="1">
        <name>pyrroloquinoline quinone</name>
        <dbReference type="ChEBI" id="CHEBI:58442"/>
    </cofactor>
</comment>
<organism evidence="6 7">
    <name type="scientific">Bradyrhizobium denitrificans</name>
    <dbReference type="NCBI Taxonomy" id="2734912"/>
    <lineage>
        <taxon>Bacteria</taxon>
        <taxon>Pseudomonadati</taxon>
        <taxon>Pseudomonadota</taxon>
        <taxon>Alphaproteobacteria</taxon>
        <taxon>Hyphomicrobiales</taxon>
        <taxon>Nitrobacteraceae</taxon>
        <taxon>Bradyrhizobium</taxon>
    </lineage>
</organism>
<evidence type="ECO:0000259" key="5">
    <source>
        <dbReference type="Pfam" id="PF13360"/>
    </source>
</evidence>
<dbReference type="PANTHER" id="PTHR32303:SF10">
    <property type="entry name" value="OUTER MEMBRANE PROTEIN ASSEMBLY FACTOR BAMB"/>
    <property type="match status" value="1"/>
</dbReference>
<sequence>MHIGRKKSLSSGGLGVAALAGVGLLVQATLVQAGAGVDWPAYNNDYMGQRYQRLKQINTRNVAELKEVCRVQLQEGGPFQTGPVVIDGVMYVTTARLTFALDAATCKEKWRHAYESAREDVWPVNRGVAVINGRVIRGTPDGHLLALDAQSGALIWQNMVGDSLLGEFLSGAPIGWNGLVFTATAGSDWGVRGRVLAFDVLTGREVWRFDTIPTGDQPGAETWQNKKSALTGGGGSWSTLSLDITTGELFVPVGNPAPDMFPDYRPGDNLYTDSLVVLDARTGALKWYHQVKANDGIDHDLGAAPTLFRSPDIQDIVVFGGKDGFVTAIDRATRKPIYRVPVTTIDNVAARPTDAGVHVCPGLLGGVEWNGGSYDPVNGAIYFGAVDWCGTFKKGDAKYVAGEFFFGGEPTLDPPDQAAGWVTSLNAVSGEVKWKYKAAKPVVSGITSTSGGVVFGGDTGGNFFALDSQTGKPLYTLATQGMIAGGVVTYQAGGKQYVALTSGNVSRITFGELGNPTLIVLGLPN</sequence>
<reference evidence="7" key="1">
    <citation type="journal article" date="2021" name="ISME J.">
        <title>Evolutionary origin and ecological implication of a unique nif island in free-living Bradyrhizobium lineages.</title>
        <authorList>
            <person name="Tao J."/>
        </authorList>
    </citation>
    <scope>NUCLEOTIDE SEQUENCE [LARGE SCALE GENOMIC DNA]</scope>
    <source>
        <strain evidence="7">SZCCT0094</strain>
    </source>
</reference>
<dbReference type="SUPFAM" id="SSF50998">
    <property type="entry name" value="Quinoprotein alcohol dehydrogenase-like"/>
    <property type="match status" value="1"/>
</dbReference>
<dbReference type="Proteomes" id="UP001314635">
    <property type="component" value="Unassembled WGS sequence"/>
</dbReference>
<protein>
    <submittedName>
        <fullName evidence="6">PQQ-binding-like beta-propeller repeat protein</fullName>
    </submittedName>
</protein>